<feature type="region of interest" description="Disordered" evidence="1">
    <location>
        <begin position="65"/>
        <end position="95"/>
    </location>
</feature>
<organism evidence="2 3">
    <name type="scientific">Mesorhabditis belari</name>
    <dbReference type="NCBI Taxonomy" id="2138241"/>
    <lineage>
        <taxon>Eukaryota</taxon>
        <taxon>Metazoa</taxon>
        <taxon>Ecdysozoa</taxon>
        <taxon>Nematoda</taxon>
        <taxon>Chromadorea</taxon>
        <taxon>Rhabditida</taxon>
        <taxon>Rhabditina</taxon>
        <taxon>Rhabditomorpha</taxon>
        <taxon>Rhabditoidea</taxon>
        <taxon>Rhabditidae</taxon>
        <taxon>Mesorhabditinae</taxon>
        <taxon>Mesorhabditis</taxon>
    </lineage>
</organism>
<dbReference type="AlphaFoldDB" id="A0AAF3J7G0"/>
<evidence type="ECO:0000313" key="2">
    <source>
        <dbReference type="Proteomes" id="UP000887575"/>
    </source>
</evidence>
<name>A0AAF3J7G0_9BILA</name>
<reference evidence="3" key="1">
    <citation type="submission" date="2024-02" db="UniProtKB">
        <authorList>
            <consortium name="WormBaseParasite"/>
        </authorList>
    </citation>
    <scope>IDENTIFICATION</scope>
</reference>
<proteinExistence type="predicted"/>
<dbReference type="Proteomes" id="UP000887575">
    <property type="component" value="Unassembled WGS sequence"/>
</dbReference>
<accession>A0AAF3J7G0</accession>
<evidence type="ECO:0000313" key="3">
    <source>
        <dbReference type="WBParaSite" id="MBELARI_LOCUS20945"/>
    </source>
</evidence>
<evidence type="ECO:0000256" key="1">
    <source>
        <dbReference type="SAM" id="MobiDB-lite"/>
    </source>
</evidence>
<keyword evidence="2" id="KW-1185">Reference proteome</keyword>
<feature type="compositionally biased region" description="Polar residues" evidence="1">
    <location>
        <begin position="74"/>
        <end position="85"/>
    </location>
</feature>
<sequence length="450" mass="50141">MPYDRRPRQIAEDPEVVAEREYNLVHGIAENAKSKNAMKGCDVVEMNNGEMEVNEFLDNPPIAVPISPASSDSGNVSTASSLHKTNSWKEEKADRKKRCRGVSGSSIKKDGGRFELGFESYEDDELFSDGEWEDLKKLNIKDYDYDPEETFTVSQAKNEIYPSFCSHLDGQNLGKAVDLVSLFVDCRSEEERITALYSALCQIVEEELKSESGVGRISEDPCGEYRIAVMVAGLINEMYPDVNNFATHLKNACFPDMEAVPAFVNSIIETAKTFVEFATDEIKGEMQGCPDEAVDAVVDAMTGGSFDRDVFKDLCEGLELFHVEIIKRALVCAVNSMDLQVMHRVEKAILQFASYSGEKFDCTYRFALSRVLAQAEKVFGDAVAWPNALRLVVAGVVENEQCWAYYSGPGRNWKKIPKATVTLCTDSPGSSHLMVLQEVPKNNIFLLKEL</sequence>
<dbReference type="WBParaSite" id="MBELARI_LOCUS20945">
    <property type="protein sequence ID" value="MBELARI_LOCUS20945"/>
    <property type="gene ID" value="MBELARI_LOCUS20945"/>
</dbReference>
<protein>
    <submittedName>
        <fullName evidence="3">Programmed cell death protein 4</fullName>
    </submittedName>
</protein>